<keyword evidence="9" id="KW-1185">Reference proteome</keyword>
<dbReference type="SMART" id="SM00355">
    <property type="entry name" value="ZnF_C2H2"/>
    <property type="match status" value="4"/>
</dbReference>
<evidence type="ECO:0000256" key="7">
    <source>
        <dbReference type="ARBA" id="ARBA00023242"/>
    </source>
</evidence>
<evidence type="ECO:0000313" key="8">
    <source>
        <dbReference type="EnsemblMetazoa" id="AALB009765-PA"/>
    </source>
</evidence>
<dbReference type="Pfam" id="PF00096">
    <property type="entry name" value="zf-C2H2"/>
    <property type="match status" value="3"/>
</dbReference>
<dbReference type="STRING" id="7167.A0A182FT85"/>
<reference evidence="8" key="2">
    <citation type="submission" date="2022-08" db="UniProtKB">
        <authorList>
            <consortium name="EnsemblMetazoa"/>
        </authorList>
    </citation>
    <scope>IDENTIFICATION</scope>
    <source>
        <strain evidence="8">STECLA/ALBI9_A</strain>
    </source>
</reference>
<dbReference type="SMART" id="SM00868">
    <property type="entry name" value="zf-AD"/>
    <property type="match status" value="1"/>
</dbReference>
<dbReference type="SUPFAM" id="SSF57667">
    <property type="entry name" value="beta-beta-alpha zinc fingers"/>
    <property type="match status" value="2"/>
</dbReference>
<dbReference type="GO" id="GO:0008270">
    <property type="term" value="F:zinc ion binding"/>
    <property type="evidence" value="ECO:0007669"/>
    <property type="project" value="UniProtKB-UniRule"/>
</dbReference>
<dbReference type="Proteomes" id="UP000069272">
    <property type="component" value="Chromosome 3R"/>
</dbReference>
<dbReference type="PANTHER" id="PTHR24399">
    <property type="entry name" value="ZINC FINGER AND BTB DOMAIN-CONTAINING"/>
    <property type="match status" value="1"/>
</dbReference>
<dbReference type="FunFam" id="3.30.160.60:FF:000417">
    <property type="entry name" value="Zinc finger protein"/>
    <property type="match status" value="1"/>
</dbReference>
<dbReference type="InterPro" id="IPR013087">
    <property type="entry name" value="Znf_C2H2_type"/>
</dbReference>
<keyword evidence="7" id="KW-0539">Nucleus</keyword>
<proteinExistence type="predicted"/>
<evidence type="ECO:0000256" key="3">
    <source>
        <dbReference type="ARBA" id="ARBA00022737"/>
    </source>
</evidence>
<keyword evidence="2" id="KW-0479">Metal-binding</keyword>
<dbReference type="GO" id="GO:0001227">
    <property type="term" value="F:DNA-binding transcription repressor activity, RNA polymerase II-specific"/>
    <property type="evidence" value="ECO:0007669"/>
    <property type="project" value="TreeGrafter"/>
</dbReference>
<dbReference type="GO" id="GO:0002682">
    <property type="term" value="P:regulation of immune system process"/>
    <property type="evidence" value="ECO:0007669"/>
    <property type="project" value="TreeGrafter"/>
</dbReference>
<evidence type="ECO:0000256" key="1">
    <source>
        <dbReference type="ARBA" id="ARBA00004123"/>
    </source>
</evidence>
<comment type="subcellular location">
    <subcellularLocation>
        <location evidence="1">Nucleus</location>
    </subcellularLocation>
</comment>
<keyword evidence="5" id="KW-0805">Transcription regulation</keyword>
<dbReference type="PROSITE" id="PS51915">
    <property type="entry name" value="ZAD"/>
    <property type="match status" value="1"/>
</dbReference>
<dbReference type="GO" id="GO:0005654">
    <property type="term" value="C:nucleoplasm"/>
    <property type="evidence" value="ECO:0007669"/>
    <property type="project" value="TreeGrafter"/>
</dbReference>
<dbReference type="VEuPathDB" id="VectorBase:AALB009765"/>
<dbReference type="EnsemblMetazoa" id="AALB009765-RA">
    <property type="protein sequence ID" value="AALB009765-PA"/>
    <property type="gene ID" value="AALB009765"/>
</dbReference>
<dbReference type="VEuPathDB" id="VectorBase:AALB20_035964"/>
<name>A0A182FT85_ANOAL</name>
<evidence type="ECO:0000256" key="2">
    <source>
        <dbReference type="ARBA" id="ARBA00022723"/>
    </source>
</evidence>
<sequence length="374" mass="43421">MDVENFEQVDESLEIGSLDLEQICRCCMASKRRMKPLYTMDLDEMLHVVTGIRARPDDGLPGLLCVPCVLQLRRSHYFKLQSEKTDRILRGYVSHESFLKSFEQDALPNSEDSGPKLEEPVDSAPVDTDSNNEPTSRKCDLRIELAQPVACSKCDKEFLNQRKMKRHMRIHSSERYHQCTQCEMSFADKSNLTKHMRKHTGELRNLKNKPHLCAECGKSFNISFRYKSSLRRHRRSHKDGEYNCRICAMSFRNEAKLSSHMSTRHPNVVWEHDYDVTSMVTRKSTKPGDDKTYGSDDGFERLKTNELQHQVAQDDLRNPKEESVFLETYEEVDEESQSYEDCAYTEQLPVEQVDREPLLSIQIIKTEGTGFMTE</sequence>
<dbReference type="Pfam" id="PF07776">
    <property type="entry name" value="zf-AD"/>
    <property type="match status" value="1"/>
</dbReference>
<dbReference type="SUPFAM" id="SSF57716">
    <property type="entry name" value="Glucocorticoid receptor-like (DNA-binding domain)"/>
    <property type="match status" value="1"/>
</dbReference>
<dbReference type="PANTHER" id="PTHR24399:SF23">
    <property type="entry name" value="C2H2-TYPE DOMAIN-CONTAINING PROTEIN"/>
    <property type="match status" value="1"/>
</dbReference>
<protein>
    <submittedName>
        <fullName evidence="8">Uncharacterized protein</fullName>
    </submittedName>
</protein>
<accession>A0A182FT85</accession>
<reference evidence="8 9" key="1">
    <citation type="journal article" date="2017" name="G3 (Bethesda)">
        <title>The Physical Genome Mapping of Anopheles albimanus Corrected Scaffold Misassemblies and Identified Interarm Rearrangements in Genus Anopheles.</title>
        <authorList>
            <person name="Artemov G.N."/>
            <person name="Peery A.N."/>
            <person name="Jiang X."/>
            <person name="Tu Z."/>
            <person name="Stegniy V.N."/>
            <person name="Sharakhova M.V."/>
            <person name="Sharakhov I.V."/>
        </authorList>
    </citation>
    <scope>NUCLEOTIDE SEQUENCE [LARGE SCALE GENOMIC DNA]</scope>
    <source>
        <strain evidence="8 9">ALBI9_A</strain>
    </source>
</reference>
<evidence type="ECO:0000256" key="4">
    <source>
        <dbReference type="ARBA" id="ARBA00022833"/>
    </source>
</evidence>
<keyword evidence="3" id="KW-0677">Repeat</keyword>
<evidence type="ECO:0000313" key="9">
    <source>
        <dbReference type="Proteomes" id="UP000069272"/>
    </source>
</evidence>
<keyword evidence="4" id="KW-0862">Zinc</keyword>
<dbReference type="Gene3D" id="3.30.160.60">
    <property type="entry name" value="Classic Zinc Finger"/>
    <property type="match status" value="3"/>
</dbReference>
<keyword evidence="6" id="KW-0804">Transcription</keyword>
<dbReference type="PROSITE" id="PS50157">
    <property type="entry name" value="ZINC_FINGER_C2H2_2"/>
    <property type="match status" value="3"/>
</dbReference>
<evidence type="ECO:0000256" key="6">
    <source>
        <dbReference type="ARBA" id="ARBA00023163"/>
    </source>
</evidence>
<dbReference type="InterPro" id="IPR012934">
    <property type="entry name" value="Znf_AD"/>
</dbReference>
<dbReference type="InterPro" id="IPR036236">
    <property type="entry name" value="Znf_C2H2_sf"/>
</dbReference>
<dbReference type="GO" id="GO:0000978">
    <property type="term" value="F:RNA polymerase II cis-regulatory region sequence-specific DNA binding"/>
    <property type="evidence" value="ECO:0007669"/>
    <property type="project" value="TreeGrafter"/>
</dbReference>
<evidence type="ECO:0000256" key="5">
    <source>
        <dbReference type="ARBA" id="ARBA00023015"/>
    </source>
</evidence>
<organism evidence="8 9">
    <name type="scientific">Anopheles albimanus</name>
    <name type="common">New world malaria mosquito</name>
    <dbReference type="NCBI Taxonomy" id="7167"/>
    <lineage>
        <taxon>Eukaryota</taxon>
        <taxon>Metazoa</taxon>
        <taxon>Ecdysozoa</taxon>
        <taxon>Arthropoda</taxon>
        <taxon>Hexapoda</taxon>
        <taxon>Insecta</taxon>
        <taxon>Pterygota</taxon>
        <taxon>Neoptera</taxon>
        <taxon>Endopterygota</taxon>
        <taxon>Diptera</taxon>
        <taxon>Nematocera</taxon>
        <taxon>Culicoidea</taxon>
        <taxon>Culicidae</taxon>
        <taxon>Anophelinae</taxon>
        <taxon>Anopheles</taxon>
    </lineage>
</organism>
<dbReference type="AlphaFoldDB" id="A0A182FT85"/>
<dbReference type="GO" id="GO:0001817">
    <property type="term" value="P:regulation of cytokine production"/>
    <property type="evidence" value="ECO:0007669"/>
    <property type="project" value="TreeGrafter"/>
</dbReference>
<dbReference type="PROSITE" id="PS00028">
    <property type="entry name" value="ZINC_FINGER_C2H2_1"/>
    <property type="match status" value="3"/>
</dbReference>